<dbReference type="SUPFAM" id="SSF52777">
    <property type="entry name" value="CoA-dependent acyltransferases"/>
    <property type="match status" value="2"/>
</dbReference>
<protein>
    <recommendedName>
        <fullName evidence="1">Condensation domain-containing protein</fullName>
    </recommendedName>
</protein>
<dbReference type="GO" id="GO:0003824">
    <property type="term" value="F:catalytic activity"/>
    <property type="evidence" value="ECO:0007669"/>
    <property type="project" value="InterPro"/>
</dbReference>
<dbReference type="Gene3D" id="3.30.559.30">
    <property type="entry name" value="Nonribosomal peptide synthetase, condensation domain"/>
    <property type="match status" value="1"/>
</dbReference>
<sequence>MGDEEWKRLNITKGRTSYSQERIWLDEPIRSTYTVKDENLYDYNYVKVYQIEDGFLSINRFRQSIENVIKRNEIFQTELDYSLDEHGIEQIIKKSNKLNDSFEITKVDVFDQDKINEIIYSEQITKHFDLNKGEIFRCHLLKQSNKDKNRLIKNDFILLIFHHSAIDNYSRFLFLKQLTSEYQNEKMNLEENENQLRFIDYSYYERQLDLTKCEEFWQELFSDYSFKQRINLPYDNKLIFISSGSIYSFQIDKSLTRQIFRYKKKQNINFFRLFLSTFYCYLFKITQDTDFSVLGVTPNRYKSQLTNIIGPFENFIVYRHNLDPHQSFNQFIQTIDEFCTNIKENSFYPYQNLIAYARKFGSNQTPFSQVSLRVDIIDDQWNLDPENNLLLNEINLTNHREFKRETKLCPVDLTLNVKINLEKQTIQFYFEYANKLFEEKTIDTFADRFKKILEHLFDIQSNFDLDEEPIYKLSIILPYEESLINDLKVNDRPELTYR</sequence>
<dbReference type="InterPro" id="IPR023213">
    <property type="entry name" value="CAT-like_dom_sf"/>
</dbReference>
<proteinExistence type="predicted"/>
<dbReference type="Gene3D" id="3.30.559.10">
    <property type="entry name" value="Chloramphenicol acetyltransferase-like domain"/>
    <property type="match status" value="1"/>
</dbReference>
<dbReference type="PANTHER" id="PTHR45527:SF14">
    <property type="entry name" value="PLIPASTATIN SYNTHASE SUBUNIT B"/>
    <property type="match status" value="1"/>
</dbReference>
<dbReference type="EMBL" id="CAJOAY010002082">
    <property type="protein sequence ID" value="CAF3919060.1"/>
    <property type="molecule type" value="Genomic_DNA"/>
</dbReference>
<dbReference type="InterPro" id="IPR001242">
    <property type="entry name" value="Condensation_dom"/>
</dbReference>
<accession>A0A814MH96</accession>
<dbReference type="EMBL" id="CAJNON010000183">
    <property type="protein sequence ID" value="CAF1077964.1"/>
    <property type="molecule type" value="Genomic_DNA"/>
</dbReference>
<organism evidence="2 4">
    <name type="scientific">Adineta steineri</name>
    <dbReference type="NCBI Taxonomy" id="433720"/>
    <lineage>
        <taxon>Eukaryota</taxon>
        <taxon>Metazoa</taxon>
        <taxon>Spiralia</taxon>
        <taxon>Gnathifera</taxon>
        <taxon>Rotifera</taxon>
        <taxon>Eurotatoria</taxon>
        <taxon>Bdelloidea</taxon>
        <taxon>Adinetida</taxon>
        <taxon>Adinetidae</taxon>
        <taxon>Adineta</taxon>
    </lineage>
</organism>
<dbReference type="Proteomes" id="UP000663881">
    <property type="component" value="Unassembled WGS sequence"/>
</dbReference>
<dbReference type="GO" id="GO:0031177">
    <property type="term" value="F:phosphopantetheine binding"/>
    <property type="evidence" value="ECO:0007669"/>
    <property type="project" value="TreeGrafter"/>
</dbReference>
<reference evidence="2" key="1">
    <citation type="submission" date="2021-02" db="EMBL/GenBank/DDBJ databases">
        <authorList>
            <person name="Nowell W R."/>
        </authorList>
    </citation>
    <scope>NUCLEOTIDE SEQUENCE</scope>
</reference>
<evidence type="ECO:0000313" key="4">
    <source>
        <dbReference type="Proteomes" id="UP000663891"/>
    </source>
</evidence>
<feature type="domain" description="Condensation" evidence="1">
    <location>
        <begin position="43"/>
        <end position="457"/>
    </location>
</feature>
<comment type="caution">
    <text evidence="2">The sequence shown here is derived from an EMBL/GenBank/DDBJ whole genome shotgun (WGS) entry which is preliminary data.</text>
</comment>
<dbReference type="GO" id="GO:0044550">
    <property type="term" value="P:secondary metabolite biosynthetic process"/>
    <property type="evidence" value="ECO:0007669"/>
    <property type="project" value="TreeGrafter"/>
</dbReference>
<gene>
    <name evidence="3" type="ORF">OKA104_LOCUS25162</name>
    <name evidence="2" type="ORF">VCS650_LOCUS18849</name>
</gene>
<name>A0A814MH96_9BILA</name>
<dbReference type="OrthoDB" id="9976996at2759"/>
<evidence type="ECO:0000313" key="3">
    <source>
        <dbReference type="EMBL" id="CAF3919060.1"/>
    </source>
</evidence>
<dbReference type="GO" id="GO:0043041">
    <property type="term" value="P:amino acid activation for nonribosomal peptide biosynthetic process"/>
    <property type="evidence" value="ECO:0007669"/>
    <property type="project" value="TreeGrafter"/>
</dbReference>
<dbReference type="Pfam" id="PF00668">
    <property type="entry name" value="Condensation"/>
    <property type="match status" value="1"/>
</dbReference>
<dbReference type="AlphaFoldDB" id="A0A814MH96"/>
<dbReference type="PANTHER" id="PTHR45527">
    <property type="entry name" value="NONRIBOSOMAL PEPTIDE SYNTHETASE"/>
    <property type="match status" value="1"/>
</dbReference>
<evidence type="ECO:0000259" key="1">
    <source>
        <dbReference type="Pfam" id="PF00668"/>
    </source>
</evidence>
<dbReference type="GO" id="GO:0005829">
    <property type="term" value="C:cytosol"/>
    <property type="evidence" value="ECO:0007669"/>
    <property type="project" value="TreeGrafter"/>
</dbReference>
<evidence type="ECO:0000313" key="2">
    <source>
        <dbReference type="EMBL" id="CAF1077964.1"/>
    </source>
</evidence>
<dbReference type="Proteomes" id="UP000663891">
    <property type="component" value="Unassembled WGS sequence"/>
</dbReference>